<gene>
    <name evidence="2" type="ORF">C8J55DRAFT_552220</name>
</gene>
<feature type="region of interest" description="Disordered" evidence="1">
    <location>
        <begin position="38"/>
        <end position="68"/>
    </location>
</feature>
<dbReference type="EMBL" id="JANVFS010000042">
    <property type="protein sequence ID" value="KAJ4467187.1"/>
    <property type="molecule type" value="Genomic_DNA"/>
</dbReference>
<proteinExistence type="predicted"/>
<evidence type="ECO:0008006" key="4">
    <source>
        <dbReference type="Google" id="ProtNLM"/>
    </source>
</evidence>
<feature type="compositionally biased region" description="Low complexity" evidence="1">
    <location>
        <begin position="44"/>
        <end position="58"/>
    </location>
</feature>
<dbReference type="AlphaFoldDB" id="A0A9W9DEZ6"/>
<reference evidence="2" key="2">
    <citation type="journal article" date="2023" name="Proc. Natl. Acad. Sci. U.S.A.">
        <title>A global phylogenomic analysis of the shiitake genus Lentinula.</title>
        <authorList>
            <person name="Sierra-Patev S."/>
            <person name="Min B."/>
            <person name="Naranjo-Ortiz M."/>
            <person name="Looney B."/>
            <person name="Konkel Z."/>
            <person name="Slot J.C."/>
            <person name="Sakamoto Y."/>
            <person name="Steenwyk J.L."/>
            <person name="Rokas A."/>
            <person name="Carro J."/>
            <person name="Camarero S."/>
            <person name="Ferreira P."/>
            <person name="Molpeceres G."/>
            <person name="Ruiz-Duenas F.J."/>
            <person name="Serrano A."/>
            <person name="Henrissat B."/>
            <person name="Drula E."/>
            <person name="Hughes K.W."/>
            <person name="Mata J.L."/>
            <person name="Ishikawa N.K."/>
            <person name="Vargas-Isla R."/>
            <person name="Ushijima S."/>
            <person name="Smith C.A."/>
            <person name="Donoghue J."/>
            <person name="Ahrendt S."/>
            <person name="Andreopoulos W."/>
            <person name="He G."/>
            <person name="LaButti K."/>
            <person name="Lipzen A."/>
            <person name="Ng V."/>
            <person name="Riley R."/>
            <person name="Sandor L."/>
            <person name="Barry K."/>
            <person name="Martinez A.T."/>
            <person name="Xiao Y."/>
            <person name="Gibbons J.G."/>
            <person name="Terashima K."/>
            <person name="Grigoriev I.V."/>
            <person name="Hibbett D."/>
        </authorList>
    </citation>
    <scope>NUCLEOTIDE SEQUENCE</scope>
    <source>
        <strain evidence="2">Sp2 HRB7682 ss15</strain>
    </source>
</reference>
<dbReference type="InterPro" id="IPR041078">
    <property type="entry name" value="Plavaka"/>
</dbReference>
<protein>
    <recommendedName>
        <fullName evidence="4">C2H2-type domain-containing protein</fullName>
    </recommendedName>
</protein>
<evidence type="ECO:0000313" key="2">
    <source>
        <dbReference type="EMBL" id="KAJ4467187.1"/>
    </source>
</evidence>
<evidence type="ECO:0000256" key="1">
    <source>
        <dbReference type="SAM" id="MobiDB-lite"/>
    </source>
</evidence>
<evidence type="ECO:0000313" key="3">
    <source>
        <dbReference type="Proteomes" id="UP001150238"/>
    </source>
</evidence>
<reference evidence="2" key="1">
    <citation type="submission" date="2022-08" db="EMBL/GenBank/DDBJ databases">
        <authorList>
            <consortium name="DOE Joint Genome Institute"/>
            <person name="Min B."/>
            <person name="Riley R."/>
            <person name="Sierra-Patev S."/>
            <person name="Naranjo-Ortiz M."/>
            <person name="Looney B."/>
            <person name="Konkel Z."/>
            <person name="Slot J.C."/>
            <person name="Sakamoto Y."/>
            <person name="Steenwyk J.L."/>
            <person name="Rokas A."/>
            <person name="Carro J."/>
            <person name="Camarero S."/>
            <person name="Ferreira P."/>
            <person name="Molpeceres G."/>
            <person name="Ruiz-Duenas F.J."/>
            <person name="Serrano A."/>
            <person name="Henrissat B."/>
            <person name="Drula E."/>
            <person name="Hughes K.W."/>
            <person name="Mata J.L."/>
            <person name="Ishikawa N.K."/>
            <person name="Vargas-Isla R."/>
            <person name="Ushijima S."/>
            <person name="Smith C.A."/>
            <person name="Ahrendt S."/>
            <person name="Andreopoulos W."/>
            <person name="He G."/>
            <person name="Labutti K."/>
            <person name="Lipzen A."/>
            <person name="Ng V."/>
            <person name="Sandor L."/>
            <person name="Barry K."/>
            <person name="Martinez A.T."/>
            <person name="Xiao Y."/>
            <person name="Gibbons J.G."/>
            <person name="Terashima K."/>
            <person name="Hibbett D.S."/>
            <person name="Grigoriev I.V."/>
        </authorList>
    </citation>
    <scope>NUCLEOTIDE SEQUENCE</scope>
    <source>
        <strain evidence="2">Sp2 HRB7682 ss15</strain>
    </source>
</reference>
<comment type="caution">
    <text evidence="2">The sequence shown here is derived from an EMBL/GenBank/DDBJ whole genome shotgun (WGS) entry which is preliminary data.</text>
</comment>
<dbReference type="Pfam" id="PF18759">
    <property type="entry name" value="Plavaka"/>
    <property type="match status" value="1"/>
</dbReference>
<feature type="region of interest" description="Disordered" evidence="1">
    <location>
        <begin position="679"/>
        <end position="699"/>
    </location>
</feature>
<accession>A0A9W9DEZ6</accession>
<dbReference type="Proteomes" id="UP001150238">
    <property type="component" value="Unassembled WGS sequence"/>
</dbReference>
<organism evidence="2 3">
    <name type="scientific">Lentinula lateritia</name>
    <dbReference type="NCBI Taxonomy" id="40482"/>
    <lineage>
        <taxon>Eukaryota</taxon>
        <taxon>Fungi</taxon>
        <taxon>Dikarya</taxon>
        <taxon>Basidiomycota</taxon>
        <taxon>Agaricomycotina</taxon>
        <taxon>Agaricomycetes</taxon>
        <taxon>Agaricomycetidae</taxon>
        <taxon>Agaricales</taxon>
        <taxon>Marasmiineae</taxon>
        <taxon>Omphalotaceae</taxon>
        <taxon>Lentinula</taxon>
    </lineage>
</organism>
<sequence length="954" mass="110276">MPKKLVVKEHFCPHCKEEFHTLQGMRSHIAQVAKCHEKAEAEARASPPSSPDIPSSSDDSNKGYEVEDPLGVGLEYNTTQPSPVPQHHKRPYIEEAEDDSVNNTTSAYDPNWLYEQVYPRPAGVPIRHCQSFFEEYRSKQKAEGMEPWEPFASEDEWELARWLMESGASQGKIDSFLRLNKEQIRNDVKPGFRNKRAFFQYIDRLPRGPAFSCTPMHVVGDLKDKDGKKCTETLELWHRDILECIKELMGNPSFKEHQAYAPVRQFREMKDSIPYNRQYSEMWTGNWWWEVQDQLPNGATVAPIILASDETQLSTFSGDKKAWPLYLTVGNIEKCVRRKPTSRAWILLGYIPVSSLECFSKERRSVEGCQLFHDCVKKMLQPLIEKGIQATEMGCSDGFIRSIYALLAAYIADYPEQCRIACCRENSCPQCNVKPRDRGEWKPRSSVYRDPEDVIATLAKQSQGYHPQKFIDQNLRPLNPFWKDLPLCNIFDSMTPDLLHQMHKGVFSDHTSKWARSSVENGDNEIDARFCAMPTHPSLRHFKNGISGVTQWTGGEYQSMAKVFLGTVVGAADDGVVRAIRCVKDYMYYAHFESHCDQSLEAMEASWGGFHKEKQVFIDLGIRKQFNIPKMHNAGYRASNKRKYMVQMTVWLRRQEAVQRFASYLQWAVPGYIAELTGEEEADNEDEDEEEAEEEDQDITEYKVAKRPPLRGTVTSIEKDYDADWFIWYLNEFFTDYSIDRANGDPLTNDTVFPIYKQIRLSLPSLPEALSENQIDVVHATHAEPEVWTWKGLTPAKPALTSTVLVRVGTNDPSKGPLHGLQAARVYLLFRLPLHIGSYPHPLAYVRWFKPFNSAPVEDSLLFKLSYSTRMRERHCSIIPVTRIMQTCHLYLNFGRSVNPLWTSHQILDQAPSFYLNPYLRHRDFYLFRYQVHLFLKAKEDFAREIQRKRARRA</sequence>
<name>A0A9W9DEZ6_9AGAR</name>